<dbReference type="AlphaFoldDB" id="A0A6H3FF07"/>
<feature type="chain" id="PRO_5026066704" evidence="2">
    <location>
        <begin position="26"/>
        <end position="319"/>
    </location>
</feature>
<feature type="signal peptide" evidence="2">
    <location>
        <begin position="1"/>
        <end position="25"/>
    </location>
</feature>
<accession>A0A6H3FF07</accession>
<dbReference type="Proteomes" id="UP000292919">
    <property type="component" value="Unassembled WGS sequence"/>
</dbReference>
<dbReference type="RefSeq" id="WP_118229322.1">
    <property type="nucleotide sequence ID" value="NZ_JAQDZC010000001.1"/>
</dbReference>
<proteinExistence type="inferred from homology"/>
<comment type="caution">
    <text evidence="3">The sequence shown here is derived from an EMBL/GenBank/DDBJ whole genome shotgun (WGS) entry which is preliminary data.</text>
</comment>
<name>A0A6H3FF07_9BACT</name>
<dbReference type="PIRSF" id="PIRSF017082">
    <property type="entry name" value="YflP"/>
    <property type="match status" value="1"/>
</dbReference>
<dbReference type="CDD" id="cd07012">
    <property type="entry name" value="PBP2_Bug_TTT"/>
    <property type="match status" value="1"/>
</dbReference>
<dbReference type="Pfam" id="PF03401">
    <property type="entry name" value="TctC"/>
    <property type="match status" value="1"/>
</dbReference>
<dbReference type="SUPFAM" id="SSF53850">
    <property type="entry name" value="Periplasmic binding protein-like II"/>
    <property type="match status" value="1"/>
</dbReference>
<organism evidence="3 4">
    <name type="scientific">Desulfovibrio legallii</name>
    <dbReference type="NCBI Taxonomy" id="571438"/>
    <lineage>
        <taxon>Bacteria</taxon>
        <taxon>Pseudomonadati</taxon>
        <taxon>Thermodesulfobacteriota</taxon>
        <taxon>Desulfovibrionia</taxon>
        <taxon>Desulfovibrionales</taxon>
        <taxon>Desulfovibrionaceae</taxon>
        <taxon>Desulfovibrio</taxon>
    </lineage>
</organism>
<dbReference type="Gene3D" id="3.40.190.150">
    <property type="entry name" value="Bordetella uptake gene, domain 1"/>
    <property type="match status" value="1"/>
</dbReference>
<reference evidence="3 4" key="1">
    <citation type="submission" date="2018-12" db="EMBL/GenBank/DDBJ databases">
        <title>First genome draft of Desulfovibrio legallis sp. nov.</title>
        <authorList>
            <person name="Ben Dhia O."/>
            <person name="Najjari A."/>
            <person name="Ferjani R."/>
            <person name="Fhoula I."/>
            <person name="Fardeau M.-L."/>
            <person name="Boudabbous A."/>
            <person name="Ouzari H.I."/>
        </authorList>
    </citation>
    <scope>NUCLEOTIDE SEQUENCE [LARGE SCALE GENOMIC DNA]</scope>
    <source>
        <strain evidence="3 4">H1T</strain>
    </source>
</reference>
<sequence>MKPTTLFPSLALALTLLLAAMPAAAAYPEKPVSMIIAFTAGGSSDVQARIMQKYWDKYVKEPWVFVYKPGAGGIIGFTEIAKAAPDGYAIGGLNVPHLVLQSLAQRAAFDAESFDYIAQVVNDPQCVVVLKGSKFKSFSEILEYARKNPNKLKVGLVGPLSGHHLMFLEFCKLFPDAKLSRVFYKGAADQNAALLGGEVDLIFGNINDVMRSIEEFNVLNVAAEKRNSFLPDVPTLKEQNINLVSDIRRIFAAPKGTSPEALAFLRKTFKKICNDPDYLSDMKKAGQPAEYMDGAATAAYIRSVQEADKKLLQEAGLLK</sequence>
<keyword evidence="2" id="KW-0732">Signal</keyword>
<protein>
    <submittedName>
        <fullName evidence="3">Tripartite tricarboxylate transporter substrate binding protein</fullName>
    </submittedName>
</protein>
<evidence type="ECO:0000313" key="4">
    <source>
        <dbReference type="Proteomes" id="UP000292919"/>
    </source>
</evidence>
<evidence type="ECO:0000256" key="1">
    <source>
        <dbReference type="ARBA" id="ARBA00006987"/>
    </source>
</evidence>
<dbReference type="EMBL" id="SIXC01000004">
    <property type="protein sequence ID" value="TBH80730.1"/>
    <property type="molecule type" value="Genomic_DNA"/>
</dbReference>
<dbReference type="InterPro" id="IPR005064">
    <property type="entry name" value="BUG"/>
</dbReference>
<evidence type="ECO:0000313" key="3">
    <source>
        <dbReference type="EMBL" id="TBH80730.1"/>
    </source>
</evidence>
<keyword evidence="4" id="KW-1185">Reference proteome</keyword>
<evidence type="ECO:0000256" key="2">
    <source>
        <dbReference type="SAM" id="SignalP"/>
    </source>
</evidence>
<gene>
    <name evidence="3" type="ORF">EB812_03875</name>
</gene>
<dbReference type="InterPro" id="IPR042100">
    <property type="entry name" value="Bug_dom1"/>
</dbReference>
<dbReference type="PANTHER" id="PTHR42928:SF5">
    <property type="entry name" value="BLR1237 PROTEIN"/>
    <property type="match status" value="1"/>
</dbReference>
<dbReference type="Gene3D" id="3.40.190.10">
    <property type="entry name" value="Periplasmic binding protein-like II"/>
    <property type="match status" value="1"/>
</dbReference>
<comment type="similarity">
    <text evidence="1">Belongs to the UPF0065 (bug) family.</text>
</comment>
<dbReference type="PANTHER" id="PTHR42928">
    <property type="entry name" value="TRICARBOXYLATE-BINDING PROTEIN"/>
    <property type="match status" value="1"/>
</dbReference>